<evidence type="ECO:0000313" key="10">
    <source>
        <dbReference type="EMBL" id="RXW17229.1"/>
    </source>
</evidence>
<feature type="transmembrane region" description="Helical" evidence="9">
    <location>
        <begin position="135"/>
        <end position="158"/>
    </location>
</feature>
<keyword evidence="2" id="KW-0378">Hydrolase</keyword>
<dbReference type="Gene3D" id="3.20.20.80">
    <property type="entry name" value="Glycosidases"/>
    <property type="match status" value="1"/>
</dbReference>
<feature type="compositionally biased region" description="Polar residues" evidence="8">
    <location>
        <begin position="64"/>
        <end position="73"/>
    </location>
</feature>
<feature type="compositionally biased region" description="Basic residues" evidence="8">
    <location>
        <begin position="1"/>
        <end position="13"/>
    </location>
</feature>
<keyword evidence="4" id="KW-0326">Glycosidase</keyword>
<dbReference type="GO" id="GO:0005576">
    <property type="term" value="C:extracellular region"/>
    <property type="evidence" value="ECO:0007669"/>
    <property type="project" value="TreeGrafter"/>
</dbReference>
<dbReference type="InterPro" id="IPR017853">
    <property type="entry name" value="GH"/>
</dbReference>
<sequence>MILRRATHTRSSKNRTTENHHKSSKSPATATDRDLPPPYQSLKSIRLQASTSSNRPEDGDSSNERLTSSQSEPPQEGYHYLRVGKHQRTISIVLSPLEPANEPDLDAPTREDENNPDFIISNEKKHRFGRSNRRYLIIGAIAFVVVALSIILPVYLLIVVRRRSPVEATWGGNGSRVIAEDGSEFTYLNPFGGYWVHDLDSPYNNDAQANSWTPPLNTSWNFTSNRIHGVNLAGLFVLEPFISPSLFQRYPQAIDEWSLSVAVSTDLANGGLGQIEEHYKTFIKEKDIAEIAGAGLTWVRLPIGFWAIETFPGEPFLQKASWNYIVRIFQWCRKYGLRVNLVLNAVPGSQNGFNHGGKTESVNFLNGVMGMANAQRTMYYIRVLTEFISQPEWVNVVPMFSILNQPRSGLIGIDQLRSFYVEAYRTIRGITGFGEGKGPFVVIDNGPEDSPVFNGFMNGADRVAIEKHFSLPPTGVTPELVCALSASMDER</sequence>
<dbReference type="EC" id="3.2.1.58" evidence="7"/>
<evidence type="ECO:0000256" key="4">
    <source>
        <dbReference type="ARBA" id="ARBA00023295"/>
    </source>
</evidence>
<comment type="catalytic activity">
    <reaction evidence="6">
        <text>Successive hydrolysis of beta-D-glucose units from the non-reducing ends of (1-&gt;3)-beta-D-glucans, releasing alpha-glucose.</text>
        <dbReference type="EC" id="3.2.1.58"/>
    </reaction>
</comment>
<comment type="similarity">
    <text evidence="1">Belongs to the glycosyl hydrolase 5 (cellulase A) family.</text>
</comment>
<accession>A0A4Q2DCT5</accession>
<keyword evidence="3" id="KW-0325">Glycoprotein</keyword>
<dbReference type="GO" id="GO:0004338">
    <property type="term" value="F:glucan exo-1,3-beta-glucosidase activity"/>
    <property type="evidence" value="ECO:0007669"/>
    <property type="project" value="UniProtKB-EC"/>
</dbReference>
<gene>
    <name evidence="10" type="ORF">EST38_g8627</name>
</gene>
<dbReference type="PANTHER" id="PTHR31297:SF34">
    <property type="entry name" value="GLUCAN 1,3-BETA-GLUCOSIDASE 2"/>
    <property type="match status" value="1"/>
</dbReference>
<protein>
    <recommendedName>
        <fullName evidence="7">glucan 1,3-beta-glucosidase</fullName>
        <ecNumber evidence="7">3.2.1.58</ecNumber>
    </recommendedName>
</protein>
<feature type="compositionally biased region" description="Polar residues" evidence="8">
    <location>
        <begin position="41"/>
        <end position="54"/>
    </location>
</feature>
<dbReference type="AlphaFoldDB" id="A0A4Q2DCT5"/>
<evidence type="ECO:0000256" key="9">
    <source>
        <dbReference type="SAM" id="Phobius"/>
    </source>
</evidence>
<dbReference type="GO" id="GO:0071555">
    <property type="term" value="P:cell wall organization"/>
    <property type="evidence" value="ECO:0007669"/>
    <property type="project" value="UniProtKB-KW"/>
</dbReference>
<keyword evidence="9" id="KW-1133">Transmembrane helix</keyword>
<keyword evidence="9" id="KW-0472">Membrane</keyword>
<feature type="region of interest" description="Disordered" evidence="8">
    <location>
        <begin position="95"/>
        <end position="117"/>
    </location>
</feature>
<evidence type="ECO:0000313" key="11">
    <source>
        <dbReference type="Proteomes" id="UP000290288"/>
    </source>
</evidence>
<feature type="region of interest" description="Disordered" evidence="8">
    <location>
        <begin position="1"/>
        <end position="76"/>
    </location>
</feature>
<keyword evidence="11" id="KW-1185">Reference proteome</keyword>
<dbReference type="SUPFAM" id="SSF51445">
    <property type="entry name" value="(Trans)glycosidases"/>
    <property type="match status" value="1"/>
</dbReference>
<dbReference type="Proteomes" id="UP000290288">
    <property type="component" value="Unassembled WGS sequence"/>
</dbReference>
<dbReference type="GO" id="GO:0009251">
    <property type="term" value="P:glucan catabolic process"/>
    <property type="evidence" value="ECO:0007669"/>
    <property type="project" value="TreeGrafter"/>
</dbReference>
<keyword evidence="5" id="KW-0961">Cell wall biogenesis/degradation</keyword>
<name>A0A4Q2DCT5_9AGAR</name>
<dbReference type="GO" id="GO:0009986">
    <property type="term" value="C:cell surface"/>
    <property type="evidence" value="ECO:0007669"/>
    <property type="project" value="TreeGrafter"/>
</dbReference>
<dbReference type="PANTHER" id="PTHR31297">
    <property type="entry name" value="GLUCAN ENDO-1,6-BETA-GLUCOSIDASE B"/>
    <property type="match status" value="1"/>
</dbReference>
<dbReference type="STRING" id="2316362.A0A4Q2DCT5"/>
<dbReference type="EMBL" id="SDEE01000358">
    <property type="protein sequence ID" value="RXW17229.1"/>
    <property type="molecule type" value="Genomic_DNA"/>
</dbReference>
<evidence type="ECO:0000256" key="2">
    <source>
        <dbReference type="ARBA" id="ARBA00022801"/>
    </source>
</evidence>
<evidence type="ECO:0000256" key="3">
    <source>
        <dbReference type="ARBA" id="ARBA00023180"/>
    </source>
</evidence>
<dbReference type="InterPro" id="IPR050386">
    <property type="entry name" value="Glycosyl_hydrolase_5"/>
</dbReference>
<evidence type="ECO:0000256" key="1">
    <source>
        <dbReference type="ARBA" id="ARBA00005641"/>
    </source>
</evidence>
<comment type="caution">
    <text evidence="10">The sequence shown here is derived from an EMBL/GenBank/DDBJ whole genome shotgun (WGS) entry which is preliminary data.</text>
</comment>
<evidence type="ECO:0000256" key="5">
    <source>
        <dbReference type="ARBA" id="ARBA00023316"/>
    </source>
</evidence>
<dbReference type="OrthoDB" id="62120at2759"/>
<evidence type="ECO:0000256" key="8">
    <source>
        <dbReference type="SAM" id="MobiDB-lite"/>
    </source>
</evidence>
<evidence type="ECO:0000256" key="7">
    <source>
        <dbReference type="ARBA" id="ARBA00038929"/>
    </source>
</evidence>
<proteinExistence type="inferred from homology"/>
<keyword evidence="9" id="KW-0812">Transmembrane</keyword>
<evidence type="ECO:0000256" key="6">
    <source>
        <dbReference type="ARBA" id="ARBA00036824"/>
    </source>
</evidence>
<reference evidence="10 11" key="1">
    <citation type="submission" date="2019-01" db="EMBL/GenBank/DDBJ databases">
        <title>Draft genome sequence of Psathyrella aberdarensis IHI B618.</title>
        <authorList>
            <person name="Buettner E."/>
            <person name="Kellner H."/>
        </authorList>
    </citation>
    <scope>NUCLEOTIDE SEQUENCE [LARGE SCALE GENOMIC DNA]</scope>
    <source>
        <strain evidence="10 11">IHI B618</strain>
    </source>
</reference>
<organism evidence="10 11">
    <name type="scientific">Candolleomyces aberdarensis</name>
    <dbReference type="NCBI Taxonomy" id="2316362"/>
    <lineage>
        <taxon>Eukaryota</taxon>
        <taxon>Fungi</taxon>
        <taxon>Dikarya</taxon>
        <taxon>Basidiomycota</taxon>
        <taxon>Agaricomycotina</taxon>
        <taxon>Agaricomycetes</taxon>
        <taxon>Agaricomycetidae</taxon>
        <taxon>Agaricales</taxon>
        <taxon>Agaricineae</taxon>
        <taxon>Psathyrellaceae</taxon>
        <taxon>Candolleomyces</taxon>
    </lineage>
</organism>